<protein>
    <submittedName>
        <fullName evidence="2">Uncharacterized protein</fullName>
    </submittedName>
</protein>
<keyword evidence="3" id="KW-1185">Reference proteome</keyword>
<sequence length="174" mass="19542">MHEVTTAFHNIDSALREITTPSVQSIAVWKTAILDAVKEELKVKTSSLAMESDMEAEYPPIPIHIAPKWVAREEDQLIQVKSYIYPEKAPSAPGRTLHYELLSQGQTIQPNMDESEKGDLENSFKRLLDESDEETTENDSIFNDGLMLLADKESDSRSNERLSVSDSESEQTNG</sequence>
<feature type="region of interest" description="Disordered" evidence="1">
    <location>
        <begin position="128"/>
        <end position="174"/>
    </location>
</feature>
<proteinExistence type="predicted"/>
<dbReference type="Proteomes" id="UP001303046">
    <property type="component" value="Unassembled WGS sequence"/>
</dbReference>
<comment type="caution">
    <text evidence="2">The sequence shown here is derived from an EMBL/GenBank/DDBJ whole genome shotgun (WGS) entry which is preliminary data.</text>
</comment>
<evidence type="ECO:0000313" key="2">
    <source>
        <dbReference type="EMBL" id="KAK6765357.1"/>
    </source>
</evidence>
<dbReference type="EMBL" id="JAVFWL010000006">
    <property type="protein sequence ID" value="KAK6765357.1"/>
    <property type="molecule type" value="Genomic_DNA"/>
</dbReference>
<reference evidence="2 3" key="1">
    <citation type="submission" date="2023-08" db="EMBL/GenBank/DDBJ databases">
        <title>A Necator americanus chromosomal reference genome.</title>
        <authorList>
            <person name="Ilik V."/>
            <person name="Petrzelkova K.J."/>
            <person name="Pardy F."/>
            <person name="Fuh T."/>
            <person name="Niatou-Singa F.S."/>
            <person name="Gouil Q."/>
            <person name="Baker L."/>
            <person name="Ritchie M.E."/>
            <person name="Jex A.R."/>
            <person name="Gazzola D."/>
            <person name="Li H."/>
            <person name="Toshio Fujiwara R."/>
            <person name="Zhan B."/>
            <person name="Aroian R.V."/>
            <person name="Pafco B."/>
            <person name="Schwarz E.M."/>
        </authorList>
    </citation>
    <scope>NUCLEOTIDE SEQUENCE [LARGE SCALE GENOMIC DNA]</scope>
    <source>
        <strain evidence="2 3">Aroian</strain>
        <tissue evidence="2">Whole animal</tissue>
    </source>
</reference>
<evidence type="ECO:0000256" key="1">
    <source>
        <dbReference type="SAM" id="MobiDB-lite"/>
    </source>
</evidence>
<name>A0ABR1ERT5_NECAM</name>
<gene>
    <name evidence="2" type="primary">Necator_chrX.g25491</name>
    <name evidence="2" type="ORF">RB195_025325</name>
</gene>
<accession>A0ABR1ERT5</accession>
<feature type="compositionally biased region" description="Polar residues" evidence="1">
    <location>
        <begin position="161"/>
        <end position="174"/>
    </location>
</feature>
<evidence type="ECO:0000313" key="3">
    <source>
        <dbReference type="Proteomes" id="UP001303046"/>
    </source>
</evidence>
<feature type="compositionally biased region" description="Basic and acidic residues" evidence="1">
    <location>
        <begin position="150"/>
        <end position="160"/>
    </location>
</feature>
<organism evidence="2 3">
    <name type="scientific">Necator americanus</name>
    <name type="common">Human hookworm</name>
    <dbReference type="NCBI Taxonomy" id="51031"/>
    <lineage>
        <taxon>Eukaryota</taxon>
        <taxon>Metazoa</taxon>
        <taxon>Ecdysozoa</taxon>
        <taxon>Nematoda</taxon>
        <taxon>Chromadorea</taxon>
        <taxon>Rhabditida</taxon>
        <taxon>Rhabditina</taxon>
        <taxon>Rhabditomorpha</taxon>
        <taxon>Strongyloidea</taxon>
        <taxon>Ancylostomatidae</taxon>
        <taxon>Bunostominae</taxon>
        <taxon>Necator</taxon>
    </lineage>
</organism>